<dbReference type="STRING" id="519452.SAMN04488139_2165"/>
<evidence type="ECO:0000313" key="2">
    <source>
        <dbReference type="EMBL" id="RUO48407.1"/>
    </source>
</evidence>
<comment type="caution">
    <text evidence="2">The sequence shown here is derived from an EMBL/GenBank/DDBJ whole genome shotgun (WGS) entry which is preliminary data.</text>
</comment>
<organism evidence="2 3">
    <name type="scientific">Pseudidiomarina donghaiensis</name>
    <dbReference type="NCBI Taxonomy" id="519452"/>
    <lineage>
        <taxon>Bacteria</taxon>
        <taxon>Pseudomonadati</taxon>
        <taxon>Pseudomonadota</taxon>
        <taxon>Gammaproteobacteria</taxon>
        <taxon>Alteromonadales</taxon>
        <taxon>Idiomarinaceae</taxon>
        <taxon>Pseudidiomarina</taxon>
    </lineage>
</organism>
<name>A0A432XII8_9GAMM</name>
<reference evidence="3" key="1">
    <citation type="journal article" date="2018" name="Front. Microbiol.">
        <title>Genome-Based Analysis Reveals the Taxonomy and Diversity of the Family Idiomarinaceae.</title>
        <authorList>
            <person name="Liu Y."/>
            <person name="Lai Q."/>
            <person name="Shao Z."/>
        </authorList>
    </citation>
    <scope>NUCLEOTIDE SEQUENCE [LARGE SCALE GENOMIC DNA]</scope>
    <source>
        <strain evidence="3">908033</strain>
    </source>
</reference>
<dbReference type="PANTHER" id="PTHR40115">
    <property type="entry name" value="INNER MEMBRANE PROTEIN WITH PEPSY TM HELIX"/>
    <property type="match status" value="1"/>
</dbReference>
<dbReference type="InterPro" id="IPR014469">
    <property type="entry name" value="DUF2271"/>
</dbReference>
<keyword evidence="1" id="KW-0812">Transmembrane</keyword>
<keyword evidence="3" id="KW-1185">Reference proteome</keyword>
<dbReference type="AlphaFoldDB" id="A0A432XII8"/>
<dbReference type="Pfam" id="PF16357">
    <property type="entry name" value="PepSY_TM_like_2"/>
    <property type="match status" value="1"/>
</dbReference>
<dbReference type="OrthoDB" id="27171at2"/>
<evidence type="ECO:0000256" key="1">
    <source>
        <dbReference type="SAM" id="Phobius"/>
    </source>
</evidence>
<dbReference type="EMBL" id="PIPU01000002">
    <property type="protein sequence ID" value="RUO48407.1"/>
    <property type="molecule type" value="Genomic_DNA"/>
</dbReference>
<proteinExistence type="predicted"/>
<dbReference type="RefSeq" id="WP_092841366.1">
    <property type="nucleotide sequence ID" value="NZ_FPCF01000006.1"/>
</dbReference>
<protein>
    <submittedName>
        <fullName evidence="2">DUF2271 domain-containing protein</fullName>
    </submittedName>
</protein>
<keyword evidence="1" id="KW-0472">Membrane</keyword>
<accession>A0A432XII8</accession>
<dbReference type="Proteomes" id="UP000286985">
    <property type="component" value="Unassembled WGS sequence"/>
</dbReference>
<feature type="transmembrane region" description="Helical" evidence="1">
    <location>
        <begin position="202"/>
        <end position="221"/>
    </location>
</feature>
<dbReference type="InterPro" id="IPR032307">
    <property type="entry name" value="PepSY_TM-like_2"/>
</dbReference>
<evidence type="ECO:0000313" key="3">
    <source>
        <dbReference type="Proteomes" id="UP000286985"/>
    </source>
</evidence>
<keyword evidence="1" id="KW-1133">Transmembrane helix</keyword>
<feature type="transmembrane region" description="Helical" evidence="1">
    <location>
        <begin position="166"/>
        <end position="190"/>
    </location>
</feature>
<dbReference type="Pfam" id="PF10029">
    <property type="entry name" value="DUF2271"/>
    <property type="match status" value="1"/>
</dbReference>
<dbReference type="PANTHER" id="PTHR40115:SF1">
    <property type="entry name" value="INNER MEMBRANE PROTEIN WITH PEPSY TM HELIX"/>
    <property type="match status" value="1"/>
</dbReference>
<gene>
    <name evidence="2" type="ORF">CWE24_06385</name>
</gene>
<sequence>MKLQRAKPRSALRKKSAWRDIKAWHWISSAACLAATLLFAITGITLNHASSVEASPQKQVLELQVPAEVMQQLQTRQQQLLNGQTTGQGPLPSAFTAWYQQQLSMPLARAQVAQWDEFEVYVGMPRAGGDRWFRVDLETAEFYQEDLDRGWVAYFNDLHKGRNTGFGWVLMLDLLAVIMGIFAITGLILLKRYAKGRKSTWPLVLAGIVVPWLVLLIPMHVTAAEAKQATLELTIPELQVAEYHRPYVAIWLADERHQRIADIAVWYDLKLANKEGEKWLKDMRQWWRRSGRMAELPLDGVTGATRRPGAHRLSLPKLLKVLQAQGAGNYTLNIEAAREVGGREHLQIPIKLPLTLPFTADVTGQHELGHIRLTID</sequence>